<dbReference type="InterPro" id="IPR039421">
    <property type="entry name" value="Type_1_exporter"/>
</dbReference>
<dbReference type="Gene3D" id="1.20.1560.10">
    <property type="entry name" value="ABC transporter type 1, transmembrane domain"/>
    <property type="match status" value="2"/>
</dbReference>
<dbReference type="EMBL" id="CAJOBF010005798">
    <property type="protein sequence ID" value="CAF4187108.1"/>
    <property type="molecule type" value="Genomic_DNA"/>
</dbReference>
<comment type="caution">
    <text evidence="7">The sequence shown here is derived from an EMBL/GenBank/DDBJ whole genome shotgun (WGS) entry which is preliminary data.</text>
</comment>
<dbReference type="GO" id="GO:0015421">
    <property type="term" value="F:ABC-type oligopeptide transporter activity"/>
    <property type="evidence" value="ECO:0007669"/>
    <property type="project" value="TreeGrafter"/>
</dbReference>
<dbReference type="Pfam" id="PF00664">
    <property type="entry name" value="ABC_membrane"/>
    <property type="match status" value="1"/>
</dbReference>
<dbReference type="PANTHER" id="PTHR43394">
    <property type="entry name" value="ATP-DEPENDENT PERMEASE MDL1, MITOCHONDRIAL"/>
    <property type="match status" value="1"/>
</dbReference>
<keyword evidence="2 5" id="KW-0812">Transmembrane</keyword>
<dbReference type="PANTHER" id="PTHR43394:SF27">
    <property type="entry name" value="ATP-DEPENDENT TRANSLOCASE ABCB1-LIKE"/>
    <property type="match status" value="1"/>
</dbReference>
<gene>
    <name evidence="7" type="ORF">UXM345_LOCUS27208</name>
</gene>
<dbReference type="InterPro" id="IPR011527">
    <property type="entry name" value="ABC1_TM_dom"/>
</dbReference>
<feature type="transmembrane region" description="Helical" evidence="5">
    <location>
        <begin position="228"/>
        <end position="247"/>
    </location>
</feature>
<feature type="domain" description="ABC transmembrane type-1" evidence="6">
    <location>
        <begin position="161"/>
        <end position="275"/>
    </location>
</feature>
<dbReference type="AlphaFoldDB" id="A0A820AR34"/>
<keyword evidence="3 5" id="KW-1133">Transmembrane helix</keyword>
<dbReference type="SUPFAM" id="SSF90123">
    <property type="entry name" value="ABC transporter transmembrane region"/>
    <property type="match status" value="1"/>
</dbReference>
<organism evidence="7 8">
    <name type="scientific">Rotaria magnacalcarata</name>
    <dbReference type="NCBI Taxonomy" id="392030"/>
    <lineage>
        <taxon>Eukaryota</taxon>
        <taxon>Metazoa</taxon>
        <taxon>Spiralia</taxon>
        <taxon>Gnathifera</taxon>
        <taxon>Rotifera</taxon>
        <taxon>Eurotatoria</taxon>
        <taxon>Bdelloidea</taxon>
        <taxon>Philodinida</taxon>
        <taxon>Philodinidae</taxon>
        <taxon>Rotaria</taxon>
    </lineage>
</organism>
<dbReference type="GO" id="GO:0005524">
    <property type="term" value="F:ATP binding"/>
    <property type="evidence" value="ECO:0007669"/>
    <property type="project" value="InterPro"/>
</dbReference>
<feature type="transmembrane region" description="Helical" evidence="5">
    <location>
        <begin position="203"/>
        <end position="222"/>
    </location>
</feature>
<evidence type="ECO:0000256" key="2">
    <source>
        <dbReference type="ARBA" id="ARBA00022692"/>
    </source>
</evidence>
<evidence type="ECO:0000256" key="5">
    <source>
        <dbReference type="SAM" id="Phobius"/>
    </source>
</evidence>
<dbReference type="GO" id="GO:0090374">
    <property type="term" value="P:oligopeptide export from mitochondrion"/>
    <property type="evidence" value="ECO:0007669"/>
    <property type="project" value="TreeGrafter"/>
</dbReference>
<comment type="subcellular location">
    <subcellularLocation>
        <location evidence="1">Membrane</location>
        <topology evidence="1">Multi-pass membrane protein</topology>
    </subcellularLocation>
</comment>
<name>A0A820AR34_9BILA</name>
<protein>
    <recommendedName>
        <fullName evidence="6">ABC transmembrane type-1 domain-containing protein</fullName>
    </recommendedName>
</protein>
<keyword evidence="4 5" id="KW-0472">Membrane</keyword>
<dbReference type="GO" id="GO:0005743">
    <property type="term" value="C:mitochondrial inner membrane"/>
    <property type="evidence" value="ECO:0007669"/>
    <property type="project" value="TreeGrafter"/>
</dbReference>
<dbReference type="Proteomes" id="UP000663842">
    <property type="component" value="Unassembled WGS sequence"/>
</dbReference>
<evidence type="ECO:0000256" key="3">
    <source>
        <dbReference type="ARBA" id="ARBA00022989"/>
    </source>
</evidence>
<reference evidence="7" key="1">
    <citation type="submission" date="2021-02" db="EMBL/GenBank/DDBJ databases">
        <authorList>
            <person name="Nowell W R."/>
        </authorList>
    </citation>
    <scope>NUCLEOTIDE SEQUENCE</scope>
</reference>
<dbReference type="PROSITE" id="PS50929">
    <property type="entry name" value="ABC_TM1F"/>
    <property type="match status" value="1"/>
</dbReference>
<evidence type="ECO:0000259" key="6">
    <source>
        <dbReference type="PROSITE" id="PS50929"/>
    </source>
</evidence>
<proteinExistence type="predicted"/>
<evidence type="ECO:0000313" key="8">
    <source>
        <dbReference type="Proteomes" id="UP000663842"/>
    </source>
</evidence>
<sequence length="299" mass="33360">MAVEIDSNSINENVPPIVDYQPKEKTQNNEISVTNEYKMNHLHDNDSEKIQTAFNSTPSDSEMIQNTSLGSRIILFISKIPYRSKTHPRLKIYQLFKFADKLDILLMIIGTIAAMIGGACFPLMLYLYRDANDNRIDMGKLKGNGIVADNISRIPGECFTLFRNILRQEIAWFDVRNSGDLSNRIIEDLDKVKNGINEQVPDFISLLSCVLGALIYALVTGWKLTHVLISVSPIVILTFNLAVLVIGKYTIKEIRAFSAASSIAQEALYGSQLVRTECHNYTAGTVIVVIIACIVSDLV</sequence>
<accession>A0A820AR34</accession>
<feature type="transmembrane region" description="Helical" evidence="5">
    <location>
        <begin position="104"/>
        <end position="128"/>
    </location>
</feature>
<evidence type="ECO:0000256" key="1">
    <source>
        <dbReference type="ARBA" id="ARBA00004141"/>
    </source>
</evidence>
<dbReference type="InterPro" id="IPR036640">
    <property type="entry name" value="ABC1_TM_sf"/>
</dbReference>
<evidence type="ECO:0000256" key="4">
    <source>
        <dbReference type="ARBA" id="ARBA00023136"/>
    </source>
</evidence>
<evidence type="ECO:0000313" key="7">
    <source>
        <dbReference type="EMBL" id="CAF4187108.1"/>
    </source>
</evidence>